<dbReference type="SUPFAM" id="SSF50978">
    <property type="entry name" value="WD40 repeat-like"/>
    <property type="match status" value="1"/>
</dbReference>
<dbReference type="PANTHER" id="PTHR44675">
    <property type="entry name" value="PAK1 INTERACTING PROTEIN 1"/>
    <property type="match status" value="1"/>
</dbReference>
<dbReference type="InterPro" id="IPR051959">
    <property type="entry name" value="PAK1-Kinase_Regulator"/>
</dbReference>
<feature type="compositionally biased region" description="Basic residues" evidence="1">
    <location>
        <begin position="155"/>
        <end position="174"/>
    </location>
</feature>
<name>A0A2D4G034_MICCO</name>
<reference evidence="2" key="1">
    <citation type="submission" date="2017-07" db="EMBL/GenBank/DDBJ databases">
        <authorList>
            <person name="Mikheyev A."/>
            <person name="Grau M."/>
        </authorList>
    </citation>
    <scope>NUCLEOTIDE SEQUENCE</scope>
    <source>
        <tissue evidence="2">Venom_gland</tissue>
    </source>
</reference>
<dbReference type="Gene3D" id="2.130.10.10">
    <property type="entry name" value="YVTN repeat-like/Quinoprotein amine dehydrogenase"/>
    <property type="match status" value="1"/>
</dbReference>
<dbReference type="AlphaFoldDB" id="A0A2D4G034"/>
<proteinExistence type="predicted"/>
<dbReference type="EMBL" id="IACJ01091549">
    <property type="protein sequence ID" value="LAA53098.1"/>
    <property type="molecule type" value="Transcribed_RNA"/>
</dbReference>
<dbReference type="InterPro" id="IPR019775">
    <property type="entry name" value="WD40_repeat_CS"/>
</dbReference>
<feature type="region of interest" description="Disordered" evidence="1">
    <location>
        <begin position="141"/>
        <end position="174"/>
    </location>
</feature>
<evidence type="ECO:0000313" key="2">
    <source>
        <dbReference type="EMBL" id="LAA53098.1"/>
    </source>
</evidence>
<accession>A0A2D4G034</accession>
<dbReference type="InterPro" id="IPR036322">
    <property type="entry name" value="WD40_repeat_dom_sf"/>
</dbReference>
<feature type="compositionally biased region" description="Basic and acidic residues" evidence="1">
    <location>
        <begin position="145"/>
        <end position="154"/>
    </location>
</feature>
<evidence type="ECO:0000256" key="1">
    <source>
        <dbReference type="SAM" id="MobiDB-lite"/>
    </source>
</evidence>
<dbReference type="PANTHER" id="PTHR44675:SF1">
    <property type="entry name" value="P21-ACTIVATED PROTEIN KINASE-INTERACTING PROTEIN 1"/>
    <property type="match status" value="1"/>
</dbReference>
<organism evidence="2">
    <name type="scientific">Micrurus corallinus</name>
    <name type="common">Brazilian coral snake</name>
    <dbReference type="NCBI Taxonomy" id="54390"/>
    <lineage>
        <taxon>Eukaryota</taxon>
        <taxon>Metazoa</taxon>
        <taxon>Chordata</taxon>
        <taxon>Craniata</taxon>
        <taxon>Vertebrata</taxon>
        <taxon>Euteleostomi</taxon>
        <taxon>Lepidosauria</taxon>
        <taxon>Squamata</taxon>
        <taxon>Bifurcata</taxon>
        <taxon>Unidentata</taxon>
        <taxon>Episquamata</taxon>
        <taxon>Toxicofera</taxon>
        <taxon>Serpentes</taxon>
        <taxon>Colubroidea</taxon>
        <taxon>Elapidae</taxon>
        <taxon>Elapinae</taxon>
        <taxon>Micrurus</taxon>
    </lineage>
</organism>
<sequence length="174" mass="20003">MNPFIYTHFFHVSLKDSILAVAGDEEFIRLFDCESQKCLSEFKAHENRIKALYNFKMEGLHILVTASSDGYIKAWNLDIDKIENAPSLLCEVNTKARLTCLAVWIKKDFETEQIPDEATPSSSHVHEAEQLSLKKKKICWTDSNKPSEGDDQKATLKRKSGNMQQKKKKLQRLK</sequence>
<protein>
    <submittedName>
        <fullName evidence="2">Uncharacterized protein</fullName>
    </submittedName>
</protein>
<dbReference type="PROSITE" id="PS00678">
    <property type="entry name" value="WD_REPEATS_1"/>
    <property type="match status" value="1"/>
</dbReference>
<reference evidence="2" key="2">
    <citation type="submission" date="2017-11" db="EMBL/GenBank/DDBJ databases">
        <title>Coralsnake Venomics: Analyses of Venom Gland Transcriptomes and Proteomes of Six Brazilian Taxa.</title>
        <authorList>
            <person name="Aird S.D."/>
            <person name="Jorge da Silva N."/>
            <person name="Qiu L."/>
            <person name="Villar-Briones A."/>
            <person name="Aparecida-Saddi V."/>
            <person name="Campos-Telles M.P."/>
            <person name="Grau M."/>
            <person name="Mikheyev A.S."/>
        </authorList>
    </citation>
    <scope>NUCLEOTIDE SEQUENCE</scope>
    <source>
        <tissue evidence="2">Venom_gland</tissue>
    </source>
</reference>
<dbReference type="InterPro" id="IPR015943">
    <property type="entry name" value="WD40/YVTN_repeat-like_dom_sf"/>
</dbReference>